<dbReference type="Pfam" id="PF03480">
    <property type="entry name" value="DctP"/>
    <property type="match status" value="1"/>
</dbReference>
<dbReference type="PANTHER" id="PTHR33376:SF15">
    <property type="entry name" value="BLL6794 PROTEIN"/>
    <property type="match status" value="1"/>
</dbReference>
<comment type="caution">
    <text evidence="3">The sequence shown here is derived from an EMBL/GenBank/DDBJ whole genome shotgun (WGS) entry which is preliminary data.</text>
</comment>
<dbReference type="EMBL" id="WBWX01000019">
    <property type="protein sequence ID" value="KAB2790317.1"/>
    <property type="molecule type" value="Genomic_DNA"/>
</dbReference>
<evidence type="ECO:0000313" key="3">
    <source>
        <dbReference type="EMBL" id="KAB2790317.1"/>
    </source>
</evidence>
<proteinExistence type="predicted"/>
<name>A0A6I0DME9_BRUAN</name>
<organism evidence="3 4">
    <name type="scientific">Brucella anthropi</name>
    <name type="common">Ochrobactrum anthropi</name>
    <dbReference type="NCBI Taxonomy" id="529"/>
    <lineage>
        <taxon>Bacteria</taxon>
        <taxon>Pseudomonadati</taxon>
        <taxon>Pseudomonadota</taxon>
        <taxon>Alphaproteobacteria</taxon>
        <taxon>Hyphomicrobiales</taxon>
        <taxon>Brucellaceae</taxon>
        <taxon>Brucella/Ochrobactrum group</taxon>
        <taxon>Brucella</taxon>
    </lineage>
</organism>
<dbReference type="RefSeq" id="WP_151577144.1">
    <property type="nucleotide sequence ID" value="NZ_WBWX01000019.1"/>
</dbReference>
<feature type="signal peptide" evidence="2">
    <location>
        <begin position="1"/>
        <end position="24"/>
    </location>
</feature>
<keyword evidence="1 2" id="KW-0732">Signal</keyword>
<reference evidence="3 4" key="1">
    <citation type="submission" date="2019-09" db="EMBL/GenBank/DDBJ databases">
        <title>Taxonomic organization of the family Brucellaceae based on a phylogenomic approach.</title>
        <authorList>
            <person name="Leclercq S."/>
            <person name="Cloeckaert A."/>
            <person name="Zygmunt M.S."/>
        </authorList>
    </citation>
    <scope>NUCLEOTIDE SEQUENCE [LARGE SCALE GENOMIC DNA]</scope>
    <source>
        <strain evidence="3 4">CCUG 34461</strain>
    </source>
</reference>
<evidence type="ECO:0000313" key="4">
    <source>
        <dbReference type="Proteomes" id="UP000441102"/>
    </source>
</evidence>
<feature type="chain" id="PRO_5026276612" evidence="2">
    <location>
        <begin position="25"/>
        <end position="337"/>
    </location>
</feature>
<accession>A0A6I0DME9</accession>
<protein>
    <submittedName>
        <fullName evidence="3">Uncharacterized protein</fullName>
    </submittedName>
</protein>
<dbReference type="Gene3D" id="3.40.190.170">
    <property type="entry name" value="Bacterial extracellular solute-binding protein, family 7"/>
    <property type="match status" value="1"/>
</dbReference>
<dbReference type="GO" id="GO:0055085">
    <property type="term" value="P:transmembrane transport"/>
    <property type="evidence" value="ECO:0007669"/>
    <property type="project" value="InterPro"/>
</dbReference>
<evidence type="ECO:0000256" key="1">
    <source>
        <dbReference type="ARBA" id="ARBA00022729"/>
    </source>
</evidence>
<evidence type="ECO:0000256" key="2">
    <source>
        <dbReference type="SAM" id="SignalP"/>
    </source>
</evidence>
<sequence>MLRRRTLMAMVASASWVMPLAAVAQEPVKLKFAFWLSDKGSDYRDVLKPWVERVEAASEGAVKIKIYTGGTLGRDPAAQLKMVEDGVADIAYPVPNYTPGRFPENSITDLPGLFSSSTEASTVMWGLYEQGLLSGFDGLKVLGLFGSQPFTIDSVRATTKLADLEGQKLRAAGKYAIPTVELLGAAAVGLTVSESAEALTRGVIDGVTSHPSLSSQTGSADIARNHYLLGLHIGHVMLVMKQEAFDALPEKARVAINAESGLKLSRAWGEVQDRDAQALIAKWSENGSGHTVTRPSAADLAAVAPKFEEIRAIWQSEDPARAKLLDAAEALKTDVAR</sequence>
<dbReference type="Proteomes" id="UP000441102">
    <property type="component" value="Unassembled WGS sequence"/>
</dbReference>
<dbReference type="PANTHER" id="PTHR33376">
    <property type="match status" value="1"/>
</dbReference>
<dbReference type="InterPro" id="IPR018389">
    <property type="entry name" value="DctP_fam"/>
</dbReference>
<gene>
    <name evidence="3" type="ORF">F9L06_24920</name>
</gene>
<dbReference type="NCBIfam" id="NF037995">
    <property type="entry name" value="TRAP_S1"/>
    <property type="match status" value="1"/>
</dbReference>
<dbReference type="AlphaFoldDB" id="A0A6I0DME9"/>
<dbReference type="InterPro" id="IPR038404">
    <property type="entry name" value="TRAP_DctP_sf"/>
</dbReference>